<sequence length="95" mass="10581">MPICDAIDSINDEGEPQMKCLSFNDDGQCDVSVFQKQFPTLAILPVRFVSGDSESLTADWRNGVSVFVSQPQRHLPLRSRNIIDSLVKNNTRSLA</sequence>
<dbReference type="AlphaFoldDB" id="A0AAV4QZG8"/>
<dbReference type="Proteomes" id="UP001054945">
    <property type="component" value="Unassembled WGS sequence"/>
</dbReference>
<comment type="caution">
    <text evidence="1">The sequence shown here is derived from an EMBL/GenBank/DDBJ whole genome shotgun (WGS) entry which is preliminary data.</text>
</comment>
<protein>
    <submittedName>
        <fullName evidence="1">Uncharacterized protein</fullName>
    </submittedName>
</protein>
<keyword evidence="2" id="KW-1185">Reference proteome</keyword>
<proteinExistence type="predicted"/>
<name>A0AAV4QZG8_CAEEX</name>
<gene>
    <name evidence="1" type="ORF">CEXT_386321</name>
</gene>
<evidence type="ECO:0000313" key="1">
    <source>
        <dbReference type="EMBL" id="GIY13143.1"/>
    </source>
</evidence>
<dbReference type="EMBL" id="BPLR01006896">
    <property type="protein sequence ID" value="GIY13143.1"/>
    <property type="molecule type" value="Genomic_DNA"/>
</dbReference>
<organism evidence="1 2">
    <name type="scientific">Caerostris extrusa</name>
    <name type="common">Bark spider</name>
    <name type="synonym">Caerostris bankana</name>
    <dbReference type="NCBI Taxonomy" id="172846"/>
    <lineage>
        <taxon>Eukaryota</taxon>
        <taxon>Metazoa</taxon>
        <taxon>Ecdysozoa</taxon>
        <taxon>Arthropoda</taxon>
        <taxon>Chelicerata</taxon>
        <taxon>Arachnida</taxon>
        <taxon>Araneae</taxon>
        <taxon>Araneomorphae</taxon>
        <taxon>Entelegynae</taxon>
        <taxon>Araneoidea</taxon>
        <taxon>Araneidae</taxon>
        <taxon>Caerostris</taxon>
    </lineage>
</organism>
<reference evidence="1 2" key="1">
    <citation type="submission" date="2021-06" db="EMBL/GenBank/DDBJ databases">
        <title>Caerostris extrusa draft genome.</title>
        <authorList>
            <person name="Kono N."/>
            <person name="Arakawa K."/>
        </authorList>
    </citation>
    <scope>NUCLEOTIDE SEQUENCE [LARGE SCALE GENOMIC DNA]</scope>
</reference>
<evidence type="ECO:0000313" key="2">
    <source>
        <dbReference type="Proteomes" id="UP001054945"/>
    </source>
</evidence>
<accession>A0AAV4QZG8</accession>